<evidence type="ECO:0000313" key="2">
    <source>
        <dbReference type="Proteomes" id="UP000238392"/>
    </source>
</evidence>
<dbReference type="Proteomes" id="UP000238392">
    <property type="component" value="Unassembled WGS sequence"/>
</dbReference>
<evidence type="ECO:0000313" key="1">
    <source>
        <dbReference type="EMBL" id="PRY90280.1"/>
    </source>
</evidence>
<reference evidence="1 2" key="1">
    <citation type="submission" date="2018-03" db="EMBL/GenBank/DDBJ databases">
        <title>Genomic Encyclopedia of Archaeal and Bacterial Type Strains, Phase II (KMG-II): from individual species to whole genera.</title>
        <authorList>
            <person name="Goeker M."/>
        </authorList>
    </citation>
    <scope>NUCLEOTIDE SEQUENCE [LARGE SCALE GENOMIC DNA]</scope>
    <source>
        <strain evidence="1 2">DSM 100212</strain>
    </source>
</reference>
<dbReference type="EMBL" id="PVTQ01000005">
    <property type="protein sequence ID" value="PRY90280.1"/>
    <property type="molecule type" value="Genomic_DNA"/>
</dbReference>
<sequence>MTQTSAVPVLALPQPEEADAELRDALAILYSSLNHDVSVGLRHAASFCELMDERQAQTEEEKSLRGRQVAASASDSQKVLNMMIGLARAAMRQEAAAPVNLQEMAMAAQHEAGTDFSIDLPEGQLSVPPLKTHDILVSFLLTLDALVDDKDSLSVRLEVDQDALRIVGQGASGQVRPIGLPRFFKPFKFKHEFPPGKTKPAIFTIKLFAAWMGGATSVHSWPEGNGFCLQTIIPAKAA</sequence>
<gene>
    <name evidence="1" type="ORF">CLV74_105262</name>
</gene>
<dbReference type="RefSeq" id="WP_106264125.1">
    <property type="nucleotide sequence ID" value="NZ_PVTQ01000005.1"/>
</dbReference>
<proteinExistence type="predicted"/>
<name>A0A2T0WUC1_9RHOB</name>
<organism evidence="1 2">
    <name type="scientific">Donghicola tyrosinivorans</name>
    <dbReference type="NCBI Taxonomy" id="1652492"/>
    <lineage>
        <taxon>Bacteria</taxon>
        <taxon>Pseudomonadati</taxon>
        <taxon>Pseudomonadota</taxon>
        <taxon>Alphaproteobacteria</taxon>
        <taxon>Rhodobacterales</taxon>
        <taxon>Roseobacteraceae</taxon>
        <taxon>Donghicola</taxon>
    </lineage>
</organism>
<dbReference type="AlphaFoldDB" id="A0A2T0WUC1"/>
<comment type="caution">
    <text evidence="1">The sequence shown here is derived from an EMBL/GenBank/DDBJ whole genome shotgun (WGS) entry which is preliminary data.</text>
</comment>
<accession>A0A2T0WUC1</accession>
<keyword evidence="2" id="KW-1185">Reference proteome</keyword>
<protein>
    <submittedName>
        <fullName evidence="1">Uncharacterized protein</fullName>
    </submittedName>
</protein>